<dbReference type="Pfam" id="PF12793">
    <property type="entry name" value="SgrR_N"/>
    <property type="match status" value="1"/>
</dbReference>
<dbReference type="AlphaFoldDB" id="A0A0H3ZJL0"/>
<organism evidence="2">
    <name type="scientific">Vibrio genomosp. F6</name>
    <dbReference type="NCBI Taxonomy" id="723172"/>
    <lineage>
        <taxon>Bacteria</taxon>
        <taxon>Pseudomonadati</taxon>
        <taxon>Pseudomonadota</taxon>
        <taxon>Gammaproteobacteria</taxon>
        <taxon>Vibrionales</taxon>
        <taxon>Vibrionaceae</taxon>
        <taxon>Vibrio</taxon>
    </lineage>
</organism>
<name>A0A0H3ZJL0_9VIBR</name>
<sequence length="235" mass="27165">MVGSQSLSTSHLQRLKQLEKHFFRNETYDVDIVTLAEILVCSERYVSKLMAAFESFGLIHWAAGQGRGHRSKLTLLKSFEASLLTQLEQMARSGRMNQAFRLATQFGEVHLFQDHIPLWLGDAQQELKKQNTLMYLVPYMLPEWHPHLAQSARSILLIESVFDTLVRYDPIQNDIVPHIAHQFHFNDKQIRLRIRTDIMMHNGEALTPELVKKKYRDASQHASPISNFISPCRAD</sequence>
<dbReference type="EMBL" id="KP795470">
    <property type="protein sequence ID" value="AKN36148.1"/>
    <property type="molecule type" value="Genomic_DNA"/>
</dbReference>
<evidence type="ECO:0000313" key="2">
    <source>
        <dbReference type="EMBL" id="AKN36148.1"/>
    </source>
</evidence>
<proteinExistence type="predicted"/>
<evidence type="ECO:0000259" key="1">
    <source>
        <dbReference type="Pfam" id="PF12793"/>
    </source>
</evidence>
<dbReference type="InterPro" id="IPR025370">
    <property type="entry name" value="SgrR_HTH_N"/>
</dbReference>
<reference evidence="2" key="1">
    <citation type="journal article" date="2015" name="MBio">
        <title>Eco-Evolutionary Dynamics of Episomes among Ecologically Cohesive Bacterial Populations.</title>
        <authorList>
            <person name="Xue H."/>
            <person name="Cordero O.X."/>
            <person name="Camas F.M."/>
            <person name="Trimble W."/>
            <person name="Meyer F."/>
            <person name="Guglielmini J."/>
            <person name="Rocha E.P."/>
            <person name="Polz M.F."/>
        </authorList>
    </citation>
    <scope>NUCLEOTIDE SEQUENCE</scope>
    <source>
        <strain evidence="2">FF_110</strain>
    </source>
</reference>
<accession>A0A0H3ZJL0</accession>
<protein>
    <submittedName>
        <fullName evidence="2">Oligopeptide ABC transporter, periplasmic oligopeptide-binding protein OppA</fullName>
    </submittedName>
</protein>
<dbReference type="SUPFAM" id="SSF53850">
    <property type="entry name" value="Periplasmic binding protein-like II"/>
    <property type="match status" value="1"/>
</dbReference>
<dbReference type="Gene3D" id="3.90.76.10">
    <property type="entry name" value="Dipeptide-binding Protein, Domain 1"/>
    <property type="match status" value="1"/>
</dbReference>
<feature type="domain" description="Transcriptional regulator SgrR N-terminal HTH" evidence="1">
    <location>
        <begin position="16"/>
        <end position="105"/>
    </location>
</feature>